<dbReference type="SUPFAM" id="SSF48695">
    <property type="entry name" value="Multiheme cytochromes"/>
    <property type="match status" value="1"/>
</dbReference>
<organism evidence="2 3">
    <name type="scientific">Pelotomaculum propionicicum</name>
    <dbReference type="NCBI Taxonomy" id="258475"/>
    <lineage>
        <taxon>Bacteria</taxon>
        <taxon>Bacillati</taxon>
        <taxon>Bacillota</taxon>
        <taxon>Clostridia</taxon>
        <taxon>Eubacteriales</taxon>
        <taxon>Desulfotomaculaceae</taxon>
        <taxon>Pelotomaculum</taxon>
    </lineage>
</organism>
<accession>A0A4Y7RQN3</accession>
<keyword evidence="1" id="KW-1133">Transmembrane helix</keyword>
<dbReference type="InterPro" id="IPR010181">
    <property type="entry name" value="CGCAxxGCC_motif"/>
</dbReference>
<name>A0A4Y7RQN3_9FIRM</name>
<evidence type="ECO:0008006" key="4">
    <source>
        <dbReference type="Google" id="ProtNLM"/>
    </source>
</evidence>
<evidence type="ECO:0000313" key="2">
    <source>
        <dbReference type="EMBL" id="TEB11126.1"/>
    </source>
</evidence>
<dbReference type="RefSeq" id="WP_134213673.1">
    <property type="nucleotide sequence ID" value="NZ_QFFZ01000017.1"/>
</dbReference>
<dbReference type="InterPro" id="IPR036280">
    <property type="entry name" value="Multihaem_cyt_sf"/>
</dbReference>
<evidence type="ECO:0000313" key="3">
    <source>
        <dbReference type="Proteomes" id="UP000297597"/>
    </source>
</evidence>
<keyword evidence="1" id="KW-0812">Transmembrane</keyword>
<dbReference type="Proteomes" id="UP000297597">
    <property type="component" value="Unassembled WGS sequence"/>
</dbReference>
<sequence>MSQDLVLEARNKAGGYFREGYNCSESIFLAMRDLVAPELDAGLVRMFTGFGGGFGHAGCVCGALNASVAIIGLFKGRTSNEKDREPGYNAAHEFHDLFQDRFGGTCCRVLNPHPYDTPEHLKNCIKITGNTGKLLMEYLIDQGLVKKE</sequence>
<evidence type="ECO:0000256" key="1">
    <source>
        <dbReference type="SAM" id="Phobius"/>
    </source>
</evidence>
<dbReference type="NCBIfam" id="TIGR01909">
    <property type="entry name" value="C_GCAxxG_C_C"/>
    <property type="match status" value="1"/>
</dbReference>
<proteinExistence type="predicted"/>
<gene>
    <name evidence="2" type="ORF">Pmgp_01822</name>
</gene>
<keyword evidence="1" id="KW-0472">Membrane</keyword>
<dbReference type="EMBL" id="QFFZ01000017">
    <property type="protein sequence ID" value="TEB11126.1"/>
    <property type="molecule type" value="Genomic_DNA"/>
</dbReference>
<dbReference type="AlphaFoldDB" id="A0A4Y7RQN3"/>
<feature type="transmembrane region" description="Helical" evidence="1">
    <location>
        <begin position="53"/>
        <end position="74"/>
    </location>
</feature>
<dbReference type="OrthoDB" id="1624765at2"/>
<protein>
    <recommendedName>
        <fullName evidence="4">C_GCAxxG_C_C family protein</fullName>
    </recommendedName>
</protein>
<comment type="caution">
    <text evidence="2">The sequence shown here is derived from an EMBL/GenBank/DDBJ whole genome shotgun (WGS) entry which is preliminary data.</text>
</comment>
<keyword evidence="3" id="KW-1185">Reference proteome</keyword>
<reference evidence="2 3" key="1">
    <citation type="journal article" date="2018" name="Environ. Microbiol.">
        <title>Novel energy conservation strategies and behaviour of Pelotomaculum schinkii driving syntrophic propionate catabolism.</title>
        <authorList>
            <person name="Hidalgo-Ahumada C.A.P."/>
            <person name="Nobu M.K."/>
            <person name="Narihiro T."/>
            <person name="Tamaki H."/>
            <person name="Liu W.T."/>
            <person name="Kamagata Y."/>
            <person name="Stams A.J.M."/>
            <person name="Imachi H."/>
            <person name="Sousa D.Z."/>
        </authorList>
    </citation>
    <scope>NUCLEOTIDE SEQUENCE [LARGE SCALE GENOMIC DNA]</scope>
    <source>
        <strain evidence="2 3">MGP</strain>
    </source>
</reference>
<dbReference type="Pfam" id="PF09719">
    <property type="entry name" value="C_GCAxxG_C_C"/>
    <property type="match status" value="1"/>
</dbReference>